<dbReference type="HOGENOM" id="CLU_1384889_0_0_1"/>
<gene>
    <name evidence="1" type="ORF">SCLCIDRAFT_534510</name>
</gene>
<proteinExistence type="predicted"/>
<protein>
    <submittedName>
        <fullName evidence="1">Uncharacterized protein</fullName>
    </submittedName>
</protein>
<dbReference type="InParanoid" id="A0A0C2ZUQ2"/>
<dbReference type="OrthoDB" id="2667030at2759"/>
<accession>A0A0C2ZUQ2</accession>
<reference evidence="2" key="2">
    <citation type="submission" date="2015-01" db="EMBL/GenBank/DDBJ databases">
        <title>Evolutionary Origins and Diversification of the Mycorrhizal Mutualists.</title>
        <authorList>
            <consortium name="DOE Joint Genome Institute"/>
            <consortium name="Mycorrhizal Genomics Consortium"/>
            <person name="Kohler A."/>
            <person name="Kuo A."/>
            <person name="Nagy L.G."/>
            <person name="Floudas D."/>
            <person name="Copeland A."/>
            <person name="Barry K.W."/>
            <person name="Cichocki N."/>
            <person name="Veneault-Fourrey C."/>
            <person name="LaButti K."/>
            <person name="Lindquist E.A."/>
            <person name="Lipzen A."/>
            <person name="Lundell T."/>
            <person name="Morin E."/>
            <person name="Murat C."/>
            <person name="Riley R."/>
            <person name="Ohm R."/>
            <person name="Sun H."/>
            <person name="Tunlid A."/>
            <person name="Henrissat B."/>
            <person name="Grigoriev I.V."/>
            <person name="Hibbett D.S."/>
            <person name="Martin F."/>
        </authorList>
    </citation>
    <scope>NUCLEOTIDE SEQUENCE [LARGE SCALE GENOMIC DNA]</scope>
    <source>
        <strain evidence="2">Foug A</strain>
    </source>
</reference>
<name>A0A0C2ZUQ2_9AGAM</name>
<evidence type="ECO:0000313" key="1">
    <source>
        <dbReference type="EMBL" id="KIM65223.1"/>
    </source>
</evidence>
<evidence type="ECO:0000313" key="2">
    <source>
        <dbReference type="Proteomes" id="UP000053989"/>
    </source>
</evidence>
<keyword evidence="2" id="KW-1185">Reference proteome</keyword>
<reference evidence="1 2" key="1">
    <citation type="submission" date="2014-04" db="EMBL/GenBank/DDBJ databases">
        <authorList>
            <consortium name="DOE Joint Genome Institute"/>
            <person name="Kuo A."/>
            <person name="Kohler A."/>
            <person name="Nagy L.G."/>
            <person name="Floudas D."/>
            <person name="Copeland A."/>
            <person name="Barry K.W."/>
            <person name="Cichocki N."/>
            <person name="Veneault-Fourrey C."/>
            <person name="LaButti K."/>
            <person name="Lindquist E.A."/>
            <person name="Lipzen A."/>
            <person name="Lundell T."/>
            <person name="Morin E."/>
            <person name="Murat C."/>
            <person name="Sun H."/>
            <person name="Tunlid A."/>
            <person name="Henrissat B."/>
            <person name="Grigoriev I.V."/>
            <person name="Hibbett D.S."/>
            <person name="Martin F."/>
            <person name="Nordberg H.P."/>
            <person name="Cantor M.N."/>
            <person name="Hua S.X."/>
        </authorList>
    </citation>
    <scope>NUCLEOTIDE SEQUENCE [LARGE SCALE GENOMIC DNA]</scope>
    <source>
        <strain evidence="1 2">Foug A</strain>
    </source>
</reference>
<dbReference type="AlphaFoldDB" id="A0A0C2ZUQ2"/>
<organism evidence="1 2">
    <name type="scientific">Scleroderma citrinum Foug A</name>
    <dbReference type="NCBI Taxonomy" id="1036808"/>
    <lineage>
        <taxon>Eukaryota</taxon>
        <taxon>Fungi</taxon>
        <taxon>Dikarya</taxon>
        <taxon>Basidiomycota</taxon>
        <taxon>Agaricomycotina</taxon>
        <taxon>Agaricomycetes</taxon>
        <taxon>Agaricomycetidae</taxon>
        <taxon>Boletales</taxon>
        <taxon>Sclerodermatineae</taxon>
        <taxon>Sclerodermataceae</taxon>
        <taxon>Scleroderma</taxon>
    </lineage>
</organism>
<dbReference type="EMBL" id="KN822023">
    <property type="protein sequence ID" value="KIM65223.1"/>
    <property type="molecule type" value="Genomic_DNA"/>
</dbReference>
<dbReference type="Proteomes" id="UP000053989">
    <property type="component" value="Unassembled WGS sequence"/>
</dbReference>
<sequence length="197" mass="21959">MSLGYILHPAVDALSPLCFKFPHSSTSEVPLHSTSTLFMSSSDTEPHLLIEKCGSSRGKPIYVITKHIPLPEQQIPRQSNERDEVHGFRCRGFGLLQGTTRGVHPDPVFQRIIRCPQMHKCRLWHGVLQDKPSRQPLHRGSRTALLIPTATSGLAAFRCQVSVILVAVRLACLIPVVGATCNVYIHTSYHPFFFSPE</sequence>